<dbReference type="PANTHER" id="PTHR24211">
    <property type="entry name" value="LIM DOMAIN-CONTAINING PROTEIN"/>
    <property type="match status" value="1"/>
</dbReference>
<reference evidence="11" key="1">
    <citation type="submission" date="2019-06" db="EMBL/GenBank/DDBJ databases">
        <authorList>
            <consortium name="Wellcome Sanger Institute Data Sharing"/>
        </authorList>
    </citation>
    <scope>NUCLEOTIDE SEQUENCE [LARGE SCALE GENOMIC DNA]</scope>
</reference>
<dbReference type="FunCoup" id="A0A673ACY7">
    <property type="interactions" value="746"/>
</dbReference>
<evidence type="ECO:0000256" key="8">
    <source>
        <dbReference type="SAM" id="Phobius"/>
    </source>
</evidence>
<dbReference type="PROSITE" id="PS51303">
    <property type="entry name" value="PET"/>
    <property type="match status" value="1"/>
</dbReference>
<keyword evidence="8" id="KW-0472">Membrane</keyword>
<dbReference type="PANTHER" id="PTHR24211:SF0">
    <property type="entry name" value="LIM AND CYSTEINE-RICH DOMAINS PROTEIN 1"/>
    <property type="match status" value="1"/>
</dbReference>
<dbReference type="CDD" id="cd09340">
    <property type="entry name" value="LIM1_Testin_like"/>
    <property type="match status" value="1"/>
</dbReference>
<feature type="domain" description="LIM zinc-binding" evidence="9">
    <location>
        <begin position="244"/>
        <end position="310"/>
    </location>
</feature>
<keyword evidence="6 7" id="KW-0440">LIM domain</keyword>
<dbReference type="SUPFAM" id="SSF57716">
    <property type="entry name" value="Glucocorticoid receptor-like (DNA-binding domain)"/>
    <property type="match status" value="1"/>
</dbReference>
<sequence>MGLSGTVFFIASKLDGNWINATMLSRPRTLSVSGGEWMSSRPGCVSCLSLVLIFRKVCITCGCSTINHTPGSDVEDDQRMGRLLTDSPCSHLTAKVKGGGGLRMYKRNQMIVTNPVVSRKDPTFNTTTYEWAPAGLNQKWYWNAMQYMEFLPESRRPVSGTNGAMERRRQLLRQLPVYDHDPMKCTSLDTDDQISSMLLFVKQYKQDVLGVGEVALPGEAGALREAANQSIVAPNIYNGCYDPSVCAGCHGDVDKDTPAIFAERPGYLSALWHPTCFNCSICGQGLVDLVYFWSNEKLFCGRHYCETVKPRCSGCDEVRGTQEHIMNIYFQNPRAATTDYFIYQCSSNFYLITLFCYLWKNNRRVGMSQVLGSQCEYCS</sequence>
<accession>A0A673ACY7</accession>
<organism evidence="11 12">
    <name type="scientific">Sphaeramia orbicularis</name>
    <name type="common">orbiculate cardinalfish</name>
    <dbReference type="NCBI Taxonomy" id="375764"/>
    <lineage>
        <taxon>Eukaryota</taxon>
        <taxon>Metazoa</taxon>
        <taxon>Chordata</taxon>
        <taxon>Craniata</taxon>
        <taxon>Vertebrata</taxon>
        <taxon>Euteleostomi</taxon>
        <taxon>Actinopterygii</taxon>
        <taxon>Neopterygii</taxon>
        <taxon>Teleostei</taxon>
        <taxon>Neoteleostei</taxon>
        <taxon>Acanthomorphata</taxon>
        <taxon>Gobiaria</taxon>
        <taxon>Kurtiformes</taxon>
        <taxon>Apogonoidei</taxon>
        <taxon>Apogonidae</taxon>
        <taxon>Apogoninae</taxon>
        <taxon>Sphaeramia</taxon>
    </lineage>
</organism>
<keyword evidence="3 7" id="KW-0479">Metal-binding</keyword>
<keyword evidence="5 7" id="KW-0862">Zinc</keyword>
<protein>
    <submittedName>
        <fullName evidence="11">LIM and cysteine-rich domains 1</fullName>
    </submittedName>
</protein>
<feature type="transmembrane region" description="Helical" evidence="8">
    <location>
        <begin position="340"/>
        <end position="359"/>
    </location>
</feature>
<evidence type="ECO:0000256" key="3">
    <source>
        <dbReference type="ARBA" id="ARBA00022723"/>
    </source>
</evidence>
<dbReference type="InterPro" id="IPR010442">
    <property type="entry name" value="PET_domain"/>
</dbReference>
<evidence type="ECO:0000313" key="11">
    <source>
        <dbReference type="Ensembl" id="ENSSORP00005027425.1"/>
    </source>
</evidence>
<dbReference type="Gene3D" id="2.10.110.10">
    <property type="entry name" value="Cysteine Rich Protein"/>
    <property type="match status" value="1"/>
</dbReference>
<dbReference type="Pfam" id="PF06297">
    <property type="entry name" value="PET"/>
    <property type="match status" value="1"/>
</dbReference>
<reference evidence="11" key="2">
    <citation type="submission" date="2025-08" db="UniProtKB">
        <authorList>
            <consortium name="Ensembl"/>
        </authorList>
    </citation>
    <scope>IDENTIFICATION</scope>
</reference>
<reference evidence="11" key="3">
    <citation type="submission" date="2025-09" db="UniProtKB">
        <authorList>
            <consortium name="Ensembl"/>
        </authorList>
    </citation>
    <scope>IDENTIFICATION</scope>
</reference>
<keyword evidence="12" id="KW-1185">Reference proteome</keyword>
<dbReference type="Ensembl" id="ENSSORT00005028212.1">
    <property type="protein sequence ID" value="ENSSORP00005027425.1"/>
    <property type="gene ID" value="ENSSORG00005013087.1"/>
</dbReference>
<keyword evidence="8" id="KW-1133">Transmembrane helix</keyword>
<evidence type="ECO:0000259" key="9">
    <source>
        <dbReference type="PROSITE" id="PS50023"/>
    </source>
</evidence>
<dbReference type="Proteomes" id="UP000472271">
    <property type="component" value="Chromosome 5"/>
</dbReference>
<evidence type="ECO:0000256" key="7">
    <source>
        <dbReference type="PROSITE-ProRule" id="PRU00125"/>
    </source>
</evidence>
<dbReference type="PROSITE" id="PS50023">
    <property type="entry name" value="LIM_DOMAIN_2"/>
    <property type="match status" value="1"/>
</dbReference>
<evidence type="ECO:0000256" key="1">
    <source>
        <dbReference type="ARBA" id="ARBA00004496"/>
    </source>
</evidence>
<dbReference type="InterPro" id="IPR033724">
    <property type="entry name" value="PET_testin"/>
</dbReference>
<feature type="domain" description="PET" evidence="10">
    <location>
        <begin position="110"/>
        <end position="221"/>
    </location>
</feature>
<keyword evidence="2" id="KW-0963">Cytoplasm</keyword>
<dbReference type="CDD" id="cd09829">
    <property type="entry name" value="PET_testin"/>
    <property type="match status" value="1"/>
</dbReference>
<dbReference type="GO" id="GO:0005737">
    <property type="term" value="C:cytoplasm"/>
    <property type="evidence" value="ECO:0007669"/>
    <property type="project" value="UniProtKB-SubCell"/>
</dbReference>
<comment type="subcellular location">
    <subcellularLocation>
        <location evidence="1">Cytoplasm</location>
    </subcellularLocation>
</comment>
<dbReference type="InterPro" id="IPR001781">
    <property type="entry name" value="Znf_LIM"/>
</dbReference>
<dbReference type="AlphaFoldDB" id="A0A673ACY7"/>
<evidence type="ECO:0000259" key="10">
    <source>
        <dbReference type="PROSITE" id="PS51303"/>
    </source>
</evidence>
<keyword evidence="8" id="KW-0812">Transmembrane</keyword>
<name>A0A673ACY7_9TELE</name>
<evidence type="ECO:0000256" key="5">
    <source>
        <dbReference type="ARBA" id="ARBA00022833"/>
    </source>
</evidence>
<evidence type="ECO:0000256" key="6">
    <source>
        <dbReference type="ARBA" id="ARBA00023038"/>
    </source>
</evidence>
<dbReference type="InterPro" id="IPR047120">
    <property type="entry name" value="Pk/Esn/Tes"/>
</dbReference>
<evidence type="ECO:0000256" key="4">
    <source>
        <dbReference type="ARBA" id="ARBA00022737"/>
    </source>
</evidence>
<evidence type="ECO:0000313" key="12">
    <source>
        <dbReference type="Proteomes" id="UP000472271"/>
    </source>
</evidence>
<evidence type="ECO:0000256" key="2">
    <source>
        <dbReference type="ARBA" id="ARBA00022490"/>
    </source>
</evidence>
<dbReference type="InParanoid" id="A0A673ACY7"/>
<dbReference type="GO" id="GO:0008270">
    <property type="term" value="F:zinc ion binding"/>
    <property type="evidence" value="ECO:0007669"/>
    <property type="project" value="InterPro"/>
</dbReference>
<proteinExistence type="predicted"/>
<keyword evidence="4" id="KW-0677">Repeat</keyword>
<dbReference type="SMART" id="SM00132">
    <property type="entry name" value="LIM"/>
    <property type="match status" value="1"/>
</dbReference>
<dbReference type="Pfam" id="PF00412">
    <property type="entry name" value="LIM"/>
    <property type="match status" value="1"/>
</dbReference>